<name>A0A8D0CDM2_SALMN</name>
<dbReference type="InterPro" id="IPR013025">
    <property type="entry name" value="Ribosomal_uL23-like"/>
</dbReference>
<dbReference type="Ensembl" id="ENSSMRT00000021307.1">
    <property type="protein sequence ID" value="ENSSMRP00000018208.1"/>
    <property type="gene ID" value="ENSSMRG00000014168.1"/>
</dbReference>
<evidence type="ECO:0000313" key="10">
    <source>
        <dbReference type="Proteomes" id="UP000694421"/>
    </source>
</evidence>
<dbReference type="GO" id="GO:0003735">
    <property type="term" value="F:structural constituent of ribosome"/>
    <property type="evidence" value="ECO:0007669"/>
    <property type="project" value="InterPro"/>
</dbReference>
<evidence type="ECO:0000313" key="9">
    <source>
        <dbReference type="Ensembl" id="ENSSMRP00000018208.1"/>
    </source>
</evidence>
<reference evidence="9" key="2">
    <citation type="submission" date="2025-09" db="UniProtKB">
        <authorList>
            <consortium name="Ensembl"/>
        </authorList>
    </citation>
    <scope>IDENTIFICATION</scope>
</reference>
<dbReference type="PANTHER" id="PTHR12059:SF5">
    <property type="entry name" value="LARGE RIBOSOMAL SUBUNIT PROTEIN UL23M"/>
    <property type="match status" value="1"/>
</dbReference>
<feature type="region of interest" description="Disordered" evidence="8">
    <location>
        <begin position="161"/>
        <end position="184"/>
    </location>
</feature>
<comment type="similarity">
    <text evidence="2">Belongs to the universal ribosomal protein uL23 family.</text>
</comment>
<reference evidence="9" key="1">
    <citation type="submission" date="2025-08" db="UniProtKB">
        <authorList>
            <consortium name="Ensembl"/>
        </authorList>
    </citation>
    <scope>IDENTIFICATION</scope>
</reference>
<dbReference type="GeneTree" id="ENSGT00390000007739"/>
<evidence type="ECO:0000256" key="7">
    <source>
        <dbReference type="ARBA" id="ARBA00041375"/>
    </source>
</evidence>
<dbReference type="PANTHER" id="PTHR12059">
    <property type="entry name" value="RIBOSOMAL PROTEIN L23-RELATED"/>
    <property type="match status" value="1"/>
</dbReference>
<dbReference type="FunFam" id="3.30.70.330:FF:000284">
    <property type="entry name" value="39S ribosomal protein L23, mitochondrial"/>
    <property type="match status" value="1"/>
</dbReference>
<comment type="subcellular location">
    <subcellularLocation>
        <location evidence="1">Mitochondrion</location>
    </subcellularLocation>
</comment>
<keyword evidence="4" id="KW-0496">Mitochondrion</keyword>
<keyword evidence="5" id="KW-0687">Ribonucleoprotein</keyword>
<dbReference type="Proteomes" id="UP000694421">
    <property type="component" value="Unplaced"/>
</dbReference>
<protein>
    <recommendedName>
        <fullName evidence="6">Large ribosomal subunit protein uL23m</fullName>
    </recommendedName>
    <alternativeName>
        <fullName evidence="7">39S ribosomal protein L23, mitochondrial</fullName>
    </alternativeName>
</protein>
<accession>A0A8D0CDM2</accession>
<feature type="region of interest" description="Disordered" evidence="8">
    <location>
        <begin position="1"/>
        <end position="21"/>
    </location>
</feature>
<keyword evidence="10" id="KW-1185">Reference proteome</keyword>
<dbReference type="SUPFAM" id="SSF54189">
    <property type="entry name" value="Ribosomal proteins S24e, L23 and L15e"/>
    <property type="match status" value="1"/>
</dbReference>
<evidence type="ECO:0000256" key="2">
    <source>
        <dbReference type="ARBA" id="ARBA00006700"/>
    </source>
</evidence>
<sequence>MTIFSPSRSDHVSVISGRDEEKKRRVSGRKEIMARRIIYPLYQHGNPQLRVFRTDYFVKLMRPYAPQPEDTVQFQIPIEMTKVEFKDYLENIYKVPVAAIRTRIQFGQTKKDHKNRTVKTPDYKIAYVQLAAGQTFQFPDLYPEKEETIEPGSFEDIQKKFMENERQKQKDDPRQGGVPRWFGL</sequence>
<dbReference type="GO" id="GO:0032543">
    <property type="term" value="P:mitochondrial translation"/>
    <property type="evidence" value="ECO:0007669"/>
    <property type="project" value="TreeGrafter"/>
</dbReference>
<proteinExistence type="inferred from homology"/>
<keyword evidence="3" id="KW-0689">Ribosomal protein</keyword>
<feature type="compositionally biased region" description="Basic and acidic residues" evidence="8">
    <location>
        <begin position="161"/>
        <end position="174"/>
    </location>
</feature>
<evidence type="ECO:0000256" key="3">
    <source>
        <dbReference type="ARBA" id="ARBA00022980"/>
    </source>
</evidence>
<dbReference type="InterPro" id="IPR012677">
    <property type="entry name" value="Nucleotide-bd_a/b_plait_sf"/>
</dbReference>
<dbReference type="GO" id="GO:0005762">
    <property type="term" value="C:mitochondrial large ribosomal subunit"/>
    <property type="evidence" value="ECO:0007669"/>
    <property type="project" value="TreeGrafter"/>
</dbReference>
<organism evidence="9 10">
    <name type="scientific">Salvator merianae</name>
    <name type="common">Argentine black and white tegu</name>
    <name type="synonym">Tupinambis merianae</name>
    <dbReference type="NCBI Taxonomy" id="96440"/>
    <lineage>
        <taxon>Eukaryota</taxon>
        <taxon>Metazoa</taxon>
        <taxon>Chordata</taxon>
        <taxon>Craniata</taxon>
        <taxon>Vertebrata</taxon>
        <taxon>Euteleostomi</taxon>
        <taxon>Lepidosauria</taxon>
        <taxon>Squamata</taxon>
        <taxon>Bifurcata</taxon>
        <taxon>Unidentata</taxon>
        <taxon>Episquamata</taxon>
        <taxon>Laterata</taxon>
        <taxon>Teiioidea</taxon>
        <taxon>Teiidae</taxon>
        <taxon>Salvator</taxon>
    </lineage>
</organism>
<evidence type="ECO:0000256" key="4">
    <source>
        <dbReference type="ARBA" id="ARBA00023128"/>
    </source>
</evidence>
<dbReference type="InterPro" id="IPR012678">
    <property type="entry name" value="Ribosomal_uL23/eL15/eS24_sf"/>
</dbReference>
<evidence type="ECO:0000256" key="5">
    <source>
        <dbReference type="ARBA" id="ARBA00023274"/>
    </source>
</evidence>
<dbReference type="OMA" id="QMGDITW"/>
<evidence type="ECO:0000256" key="1">
    <source>
        <dbReference type="ARBA" id="ARBA00004173"/>
    </source>
</evidence>
<evidence type="ECO:0000256" key="6">
    <source>
        <dbReference type="ARBA" id="ARBA00039977"/>
    </source>
</evidence>
<dbReference type="Pfam" id="PF00276">
    <property type="entry name" value="Ribosomal_L23"/>
    <property type="match status" value="1"/>
</dbReference>
<dbReference type="AlphaFoldDB" id="A0A8D0CDM2"/>
<dbReference type="Gene3D" id="3.30.70.330">
    <property type="match status" value="1"/>
</dbReference>
<evidence type="ECO:0000256" key="8">
    <source>
        <dbReference type="SAM" id="MobiDB-lite"/>
    </source>
</evidence>